<keyword evidence="8" id="KW-0539">Nucleus</keyword>
<comment type="subcellular location">
    <subcellularLocation>
        <location evidence="2">Cytoplasm</location>
    </subcellularLocation>
    <subcellularLocation>
        <location evidence="1">Nucleus</location>
    </subcellularLocation>
</comment>
<sequence length="247" mass="28160">MLRTQQKTKEHRNATRFSNLALPQQKIIVITDKIGAEPKSDRLIVKWLVEQYGEQQGYPIAVNQLNETAPLLTMRISKLERHFELKQLFQFIAACRKNPKVMHLFVWVAESKLKQPFVVPYLEHMADTMVTLEDSQHLALLVKKPSGAVTNKYYEVAAASHEFNVIETKRMAKVKHVQATAEPEPPINPATLGTFKIDLKETEQQAKNALTLPFEFFKTTPDGGKILYHPDAADDLDEEDPDDDLLI</sequence>
<evidence type="ECO:0000256" key="1">
    <source>
        <dbReference type="ARBA" id="ARBA00004123"/>
    </source>
</evidence>
<name>A0A2M4BXW6_9DIPT</name>
<organism evidence="9">
    <name type="scientific">Anopheles marajoara</name>
    <dbReference type="NCBI Taxonomy" id="58244"/>
    <lineage>
        <taxon>Eukaryota</taxon>
        <taxon>Metazoa</taxon>
        <taxon>Ecdysozoa</taxon>
        <taxon>Arthropoda</taxon>
        <taxon>Hexapoda</taxon>
        <taxon>Insecta</taxon>
        <taxon>Pterygota</taxon>
        <taxon>Neoptera</taxon>
        <taxon>Endopterygota</taxon>
        <taxon>Diptera</taxon>
        <taxon>Nematocera</taxon>
        <taxon>Culicoidea</taxon>
        <taxon>Culicidae</taxon>
        <taxon>Anophelinae</taxon>
        <taxon>Anopheles</taxon>
    </lineage>
</organism>
<evidence type="ECO:0000256" key="5">
    <source>
        <dbReference type="ARBA" id="ARBA00020264"/>
    </source>
</evidence>
<comment type="pathway">
    <text evidence="3">tRNA modification; 5-methoxycarbonylmethyl-2-thiouridine-tRNA biosynthesis.</text>
</comment>
<comment type="similarity">
    <text evidence="4">Belongs to the ELP5 family.</text>
</comment>
<evidence type="ECO:0000256" key="3">
    <source>
        <dbReference type="ARBA" id="ARBA00005043"/>
    </source>
</evidence>
<dbReference type="InterPro" id="IPR019519">
    <property type="entry name" value="Elp5"/>
</dbReference>
<dbReference type="UniPathway" id="UPA00988"/>
<keyword evidence="6" id="KW-0963">Cytoplasm</keyword>
<evidence type="ECO:0000256" key="4">
    <source>
        <dbReference type="ARBA" id="ARBA00009567"/>
    </source>
</evidence>
<reference evidence="9" key="1">
    <citation type="submission" date="2018-01" db="EMBL/GenBank/DDBJ databases">
        <title>An insight into the sialome of Amazonian anophelines.</title>
        <authorList>
            <person name="Ribeiro J.M."/>
            <person name="Scarpassa V."/>
            <person name="Calvo E."/>
        </authorList>
    </citation>
    <scope>NUCLEOTIDE SEQUENCE</scope>
    <source>
        <tissue evidence="9">Salivary glands</tissue>
    </source>
</reference>
<dbReference type="PANTHER" id="PTHR15641">
    <property type="entry name" value="ELONGATOR COMPLEX PROTEIN 5"/>
    <property type="match status" value="1"/>
</dbReference>
<protein>
    <recommendedName>
        <fullName evidence="5">Elongator complex protein 5</fullName>
    </recommendedName>
</protein>
<evidence type="ECO:0000256" key="6">
    <source>
        <dbReference type="ARBA" id="ARBA00022490"/>
    </source>
</evidence>
<dbReference type="GO" id="GO:0033588">
    <property type="term" value="C:elongator holoenzyme complex"/>
    <property type="evidence" value="ECO:0007669"/>
    <property type="project" value="InterPro"/>
</dbReference>
<keyword evidence="7" id="KW-0819">tRNA processing</keyword>
<proteinExistence type="inferred from homology"/>
<dbReference type="GO" id="GO:0005634">
    <property type="term" value="C:nucleus"/>
    <property type="evidence" value="ECO:0007669"/>
    <property type="project" value="UniProtKB-SubCell"/>
</dbReference>
<dbReference type="GO" id="GO:0005829">
    <property type="term" value="C:cytosol"/>
    <property type="evidence" value="ECO:0007669"/>
    <property type="project" value="TreeGrafter"/>
</dbReference>
<evidence type="ECO:0000256" key="8">
    <source>
        <dbReference type="ARBA" id="ARBA00023242"/>
    </source>
</evidence>
<evidence type="ECO:0000313" key="9">
    <source>
        <dbReference type="EMBL" id="MBW57899.1"/>
    </source>
</evidence>
<accession>A0A2M4BXW6</accession>
<dbReference type="GO" id="GO:0002098">
    <property type="term" value="P:tRNA wobble uridine modification"/>
    <property type="evidence" value="ECO:0007669"/>
    <property type="project" value="InterPro"/>
</dbReference>
<dbReference type="GO" id="GO:0000049">
    <property type="term" value="F:tRNA binding"/>
    <property type="evidence" value="ECO:0007669"/>
    <property type="project" value="TreeGrafter"/>
</dbReference>
<evidence type="ECO:0000256" key="2">
    <source>
        <dbReference type="ARBA" id="ARBA00004496"/>
    </source>
</evidence>
<dbReference type="AlphaFoldDB" id="A0A2M4BXW6"/>
<dbReference type="EMBL" id="GGFJ01008758">
    <property type="protein sequence ID" value="MBW57899.1"/>
    <property type="molecule type" value="Transcribed_RNA"/>
</dbReference>
<dbReference type="PANTHER" id="PTHR15641:SF1">
    <property type="entry name" value="ELONGATOR COMPLEX PROTEIN 5"/>
    <property type="match status" value="1"/>
</dbReference>
<evidence type="ECO:0000256" key="7">
    <source>
        <dbReference type="ARBA" id="ARBA00022694"/>
    </source>
</evidence>
<dbReference type="Pfam" id="PF10483">
    <property type="entry name" value="Elong_Iki1"/>
    <property type="match status" value="1"/>
</dbReference>